<dbReference type="RefSeq" id="WP_037991862.1">
    <property type="nucleotide sequence ID" value="NZ_AUNC01000045.1"/>
</dbReference>
<sequence length="219" mass="22574">MLGSTPVDCEVLHVIQAAGITPNCDDKTQLLQALDARYLGQNGGASGGTEIGVIAALAMPTPPEGWLVCDGSAVSRTDYADLYAVIGTVWGDGDQIATFNLPDLRGEFIRGFDAGRGVDDGRGFASGQLDQMQRITARALGYGTDGGMFAPFASFDGAFSEAEANNNGRAAVGTHSGLVSGLAFDSAGSPNARVGAETRPRNVAMTYAIKAFYPVAASS</sequence>
<dbReference type="InterPro" id="IPR011083">
    <property type="entry name" value="Phage_tail_collar_dom"/>
</dbReference>
<evidence type="ECO:0000313" key="3">
    <source>
        <dbReference type="Proteomes" id="UP000027463"/>
    </source>
</evidence>
<proteinExistence type="predicted"/>
<name>A0ABR4TJK8_9PROT</name>
<keyword evidence="3" id="KW-1185">Reference proteome</keyword>
<evidence type="ECO:0000259" key="1">
    <source>
        <dbReference type="Pfam" id="PF07484"/>
    </source>
</evidence>
<dbReference type="SUPFAM" id="SSF88874">
    <property type="entry name" value="Receptor-binding domain of short tail fibre protein gp12"/>
    <property type="match status" value="1"/>
</dbReference>
<evidence type="ECO:0000313" key="2">
    <source>
        <dbReference type="EMBL" id="KEO52483.1"/>
    </source>
</evidence>
<accession>A0ABR4TJK8</accession>
<dbReference type="Gene3D" id="3.90.1340.10">
    <property type="entry name" value="Phage tail collar domain"/>
    <property type="match status" value="1"/>
</dbReference>
<gene>
    <name evidence="2" type="ORF">SMB34_07530</name>
</gene>
<protein>
    <recommendedName>
        <fullName evidence="1">Phage tail collar domain-containing protein</fullName>
    </recommendedName>
</protein>
<organism evidence="2 3">
    <name type="scientific">Thalassospira permensis NBRC 106175</name>
    <dbReference type="NCBI Taxonomy" id="1353532"/>
    <lineage>
        <taxon>Bacteria</taxon>
        <taxon>Pseudomonadati</taxon>
        <taxon>Pseudomonadota</taxon>
        <taxon>Alphaproteobacteria</taxon>
        <taxon>Rhodospirillales</taxon>
        <taxon>Thalassospiraceae</taxon>
        <taxon>Thalassospira</taxon>
    </lineage>
</organism>
<dbReference type="EMBL" id="AUNC01000045">
    <property type="protein sequence ID" value="KEO52483.1"/>
    <property type="molecule type" value="Genomic_DNA"/>
</dbReference>
<feature type="domain" description="Phage tail collar" evidence="1">
    <location>
        <begin position="52"/>
        <end position="109"/>
    </location>
</feature>
<dbReference type="InterPro" id="IPR037053">
    <property type="entry name" value="Phage_tail_collar_dom_sf"/>
</dbReference>
<dbReference type="Proteomes" id="UP000027463">
    <property type="component" value="Unassembled WGS sequence"/>
</dbReference>
<comment type="caution">
    <text evidence="2">The sequence shown here is derived from an EMBL/GenBank/DDBJ whole genome shotgun (WGS) entry which is preliminary data.</text>
</comment>
<dbReference type="Pfam" id="PF07484">
    <property type="entry name" value="Collar"/>
    <property type="match status" value="1"/>
</dbReference>
<reference evidence="2 3" key="1">
    <citation type="submission" date="2013-07" db="EMBL/GenBank/DDBJ databases">
        <title>Thalassospira permensis NBRC 106175 Genome Sequencing.</title>
        <authorList>
            <person name="Lai Q."/>
            <person name="Shao Z."/>
        </authorList>
    </citation>
    <scope>NUCLEOTIDE SEQUENCE [LARGE SCALE GENOMIC DNA]</scope>
    <source>
        <strain evidence="2 3">NBRC 106175</strain>
    </source>
</reference>